<evidence type="ECO:0000313" key="2">
    <source>
        <dbReference type="EMBL" id="CAL4075722.1"/>
    </source>
</evidence>
<dbReference type="EMBL" id="CAXKWB010004876">
    <property type="protein sequence ID" value="CAL4075722.1"/>
    <property type="molecule type" value="Genomic_DNA"/>
</dbReference>
<evidence type="ECO:0000313" key="3">
    <source>
        <dbReference type="Proteomes" id="UP001497623"/>
    </source>
</evidence>
<feature type="domain" description="C-type lectin" evidence="1">
    <location>
        <begin position="34"/>
        <end position="104"/>
    </location>
</feature>
<evidence type="ECO:0000259" key="1">
    <source>
        <dbReference type="PROSITE" id="PS50041"/>
    </source>
</evidence>
<reference evidence="2 3" key="1">
    <citation type="submission" date="2024-05" db="EMBL/GenBank/DDBJ databases">
        <authorList>
            <person name="Wallberg A."/>
        </authorList>
    </citation>
    <scope>NUCLEOTIDE SEQUENCE [LARGE SCALE GENOMIC DNA]</scope>
</reference>
<name>A0AAV2Q9M5_MEGNR</name>
<dbReference type="InterPro" id="IPR016187">
    <property type="entry name" value="CTDL_fold"/>
</dbReference>
<sequence length="106" mass="12342">MMRHVIKRFPHISQSFCSLCLNVQIFYFISGKMIWLGGMYNATQIGWMWVSSNRKLSEKNSAWSPNYPTMEGNCLVGLIEGPMENQRTYLGNNYCNVEQPYVCQLF</sequence>
<accession>A0AAV2Q9M5</accession>
<dbReference type="PROSITE" id="PS50041">
    <property type="entry name" value="C_TYPE_LECTIN_2"/>
    <property type="match status" value="1"/>
</dbReference>
<comment type="caution">
    <text evidence="2">The sequence shown here is derived from an EMBL/GenBank/DDBJ whole genome shotgun (WGS) entry which is preliminary data.</text>
</comment>
<dbReference type="Gene3D" id="3.10.100.10">
    <property type="entry name" value="Mannose-Binding Protein A, subunit A"/>
    <property type="match status" value="1"/>
</dbReference>
<dbReference type="Proteomes" id="UP001497623">
    <property type="component" value="Unassembled WGS sequence"/>
</dbReference>
<keyword evidence="3" id="KW-1185">Reference proteome</keyword>
<gene>
    <name evidence="2" type="ORF">MNOR_LOCUS9887</name>
</gene>
<proteinExistence type="predicted"/>
<dbReference type="InterPro" id="IPR016186">
    <property type="entry name" value="C-type_lectin-like/link_sf"/>
</dbReference>
<dbReference type="Pfam" id="PF00059">
    <property type="entry name" value="Lectin_C"/>
    <property type="match status" value="1"/>
</dbReference>
<dbReference type="InterPro" id="IPR001304">
    <property type="entry name" value="C-type_lectin-like"/>
</dbReference>
<protein>
    <recommendedName>
        <fullName evidence="1">C-type lectin domain-containing protein</fullName>
    </recommendedName>
</protein>
<organism evidence="2 3">
    <name type="scientific">Meganyctiphanes norvegica</name>
    <name type="common">Northern krill</name>
    <name type="synonym">Thysanopoda norvegica</name>
    <dbReference type="NCBI Taxonomy" id="48144"/>
    <lineage>
        <taxon>Eukaryota</taxon>
        <taxon>Metazoa</taxon>
        <taxon>Ecdysozoa</taxon>
        <taxon>Arthropoda</taxon>
        <taxon>Crustacea</taxon>
        <taxon>Multicrustacea</taxon>
        <taxon>Malacostraca</taxon>
        <taxon>Eumalacostraca</taxon>
        <taxon>Eucarida</taxon>
        <taxon>Euphausiacea</taxon>
        <taxon>Euphausiidae</taxon>
        <taxon>Meganyctiphanes</taxon>
    </lineage>
</organism>
<dbReference type="SUPFAM" id="SSF56436">
    <property type="entry name" value="C-type lectin-like"/>
    <property type="match status" value="1"/>
</dbReference>
<dbReference type="CDD" id="cd00037">
    <property type="entry name" value="CLECT"/>
    <property type="match status" value="1"/>
</dbReference>
<dbReference type="AlphaFoldDB" id="A0AAV2Q9M5"/>